<keyword evidence="3" id="KW-1185">Reference proteome</keyword>
<reference evidence="2" key="1">
    <citation type="submission" date="2023-10" db="EMBL/GenBank/DDBJ databases">
        <authorList>
            <person name="Chen Y."/>
            <person name="Shah S."/>
            <person name="Dougan E. K."/>
            <person name="Thang M."/>
            <person name="Chan C."/>
        </authorList>
    </citation>
    <scope>NUCLEOTIDE SEQUENCE [LARGE SCALE GENOMIC DNA]</scope>
</reference>
<accession>A0ABN9Y7Z6</accession>
<proteinExistence type="predicted"/>
<feature type="non-terminal residue" evidence="2">
    <location>
        <position position="189"/>
    </location>
</feature>
<evidence type="ECO:0000256" key="1">
    <source>
        <dbReference type="SAM" id="MobiDB-lite"/>
    </source>
</evidence>
<dbReference type="Proteomes" id="UP001189429">
    <property type="component" value="Unassembled WGS sequence"/>
</dbReference>
<name>A0ABN9Y7Z6_9DINO</name>
<feature type="region of interest" description="Disordered" evidence="1">
    <location>
        <begin position="167"/>
        <end position="189"/>
    </location>
</feature>
<sequence>MRTTPEAARLRDLLVSHGACDAEICTEVKATARAAPRMADLMESLSLSDQEIVEKWRLSKEEAARRGTCAHCAVEAHLNRVLVPHGAAEFQLFSKFLGALRGLAASKFTNPWENAKFLLGRWMLERHYGARAAAMFAVCLHPDNGDQPFLDDVPVIPEIEELMAIQRSRPRESRATASEDASEIDPAGG</sequence>
<gene>
    <name evidence="2" type="ORF">PCOR1329_LOCUS83377</name>
</gene>
<protein>
    <submittedName>
        <fullName evidence="2">Uncharacterized protein</fullName>
    </submittedName>
</protein>
<dbReference type="EMBL" id="CAUYUJ010022075">
    <property type="protein sequence ID" value="CAK0908780.1"/>
    <property type="molecule type" value="Genomic_DNA"/>
</dbReference>
<organism evidence="2 3">
    <name type="scientific">Prorocentrum cordatum</name>
    <dbReference type="NCBI Taxonomy" id="2364126"/>
    <lineage>
        <taxon>Eukaryota</taxon>
        <taxon>Sar</taxon>
        <taxon>Alveolata</taxon>
        <taxon>Dinophyceae</taxon>
        <taxon>Prorocentrales</taxon>
        <taxon>Prorocentraceae</taxon>
        <taxon>Prorocentrum</taxon>
    </lineage>
</organism>
<evidence type="ECO:0000313" key="2">
    <source>
        <dbReference type="EMBL" id="CAK0908780.1"/>
    </source>
</evidence>
<comment type="caution">
    <text evidence="2">The sequence shown here is derived from an EMBL/GenBank/DDBJ whole genome shotgun (WGS) entry which is preliminary data.</text>
</comment>
<evidence type="ECO:0000313" key="3">
    <source>
        <dbReference type="Proteomes" id="UP001189429"/>
    </source>
</evidence>